<evidence type="ECO:0000256" key="7">
    <source>
        <dbReference type="RuleBase" id="RU363032"/>
    </source>
</evidence>
<evidence type="ECO:0000256" key="4">
    <source>
        <dbReference type="ARBA" id="ARBA00022692"/>
    </source>
</evidence>
<evidence type="ECO:0000256" key="5">
    <source>
        <dbReference type="ARBA" id="ARBA00022989"/>
    </source>
</evidence>
<keyword evidence="4 7" id="KW-0812">Transmembrane</keyword>
<comment type="caution">
    <text evidence="10">The sequence shown here is derived from an EMBL/GenBank/DDBJ whole genome shotgun (WGS) entry which is preliminary data.</text>
</comment>
<keyword evidence="11" id="KW-1185">Reference proteome</keyword>
<dbReference type="GO" id="GO:0055085">
    <property type="term" value="P:transmembrane transport"/>
    <property type="evidence" value="ECO:0007669"/>
    <property type="project" value="InterPro"/>
</dbReference>
<dbReference type="SUPFAM" id="SSF161098">
    <property type="entry name" value="MetI-like"/>
    <property type="match status" value="1"/>
</dbReference>
<dbReference type="CDD" id="cd06261">
    <property type="entry name" value="TM_PBP2"/>
    <property type="match status" value="1"/>
</dbReference>
<evidence type="ECO:0000259" key="9">
    <source>
        <dbReference type="PROSITE" id="PS50928"/>
    </source>
</evidence>
<keyword evidence="5 7" id="KW-1133">Transmembrane helix</keyword>
<dbReference type="Gene3D" id="1.10.3720.10">
    <property type="entry name" value="MetI-like"/>
    <property type="match status" value="1"/>
</dbReference>
<evidence type="ECO:0000313" key="10">
    <source>
        <dbReference type="EMBL" id="MYM20433.1"/>
    </source>
</evidence>
<evidence type="ECO:0000256" key="3">
    <source>
        <dbReference type="ARBA" id="ARBA00022475"/>
    </source>
</evidence>
<dbReference type="PROSITE" id="PS50928">
    <property type="entry name" value="ABC_TM1"/>
    <property type="match status" value="1"/>
</dbReference>
<sequence length="355" mass="36802">MSRTRPPALSWRYALNRVGQALLVLAIAFTLASVLLAILPGDAIMARYANPELALSPDQIEAIRVQSGADRGWFAQYLTTLAGFLTGDFGYSVASGAAVSDLFAAAVPATLALAAVGLAAAVLAAVAIALLATFGRQRWLRAVFDAVPSLFISVPAFWLGIVLIQVFSFQLGWVSVVDPSPAEALVLPALTLMVPLSAPLAQVLIRSIDEVRAQPFVRVTRAKGASDGWLLIHAIARNAALPALTMAGLTFGELVGGAVVTETVFGRTGIGQLTSQAVANRDNPVLLAVVVVSTAAFVLVNLAIDLLYPVIDVRLRTSPGDRGAPGNQGGHSLRAASGQADAPATAPADRQEAGA</sequence>
<dbReference type="RefSeq" id="WP_160953848.1">
    <property type="nucleotide sequence ID" value="NZ_WWEQ01000052.1"/>
</dbReference>
<dbReference type="PANTHER" id="PTHR43163">
    <property type="entry name" value="DIPEPTIDE TRANSPORT SYSTEM PERMEASE PROTEIN DPPB-RELATED"/>
    <property type="match status" value="1"/>
</dbReference>
<dbReference type="Pfam" id="PF00528">
    <property type="entry name" value="BPD_transp_1"/>
    <property type="match status" value="1"/>
</dbReference>
<evidence type="ECO:0000256" key="8">
    <source>
        <dbReference type="SAM" id="MobiDB-lite"/>
    </source>
</evidence>
<keyword evidence="3" id="KW-1003">Cell membrane</keyword>
<feature type="domain" description="ABC transmembrane type-1" evidence="9">
    <location>
        <begin position="107"/>
        <end position="308"/>
    </location>
</feature>
<name>A0A6N9H8U1_9MICO</name>
<dbReference type="AlphaFoldDB" id="A0A6N9H8U1"/>
<evidence type="ECO:0000256" key="1">
    <source>
        <dbReference type="ARBA" id="ARBA00004651"/>
    </source>
</evidence>
<keyword evidence="2 7" id="KW-0813">Transport</keyword>
<dbReference type="GO" id="GO:0005886">
    <property type="term" value="C:plasma membrane"/>
    <property type="evidence" value="ECO:0007669"/>
    <property type="project" value="UniProtKB-SubCell"/>
</dbReference>
<accession>A0A6N9H8U1</accession>
<feature type="region of interest" description="Disordered" evidence="8">
    <location>
        <begin position="320"/>
        <end position="355"/>
    </location>
</feature>
<proteinExistence type="inferred from homology"/>
<organism evidence="10 11">
    <name type="scientific">Brevibacterium rongguiense</name>
    <dbReference type="NCBI Taxonomy" id="2695267"/>
    <lineage>
        <taxon>Bacteria</taxon>
        <taxon>Bacillati</taxon>
        <taxon>Actinomycetota</taxon>
        <taxon>Actinomycetes</taxon>
        <taxon>Micrococcales</taxon>
        <taxon>Brevibacteriaceae</taxon>
        <taxon>Brevibacterium</taxon>
    </lineage>
</organism>
<feature type="transmembrane region" description="Helical" evidence="7">
    <location>
        <begin position="111"/>
        <end position="134"/>
    </location>
</feature>
<feature type="transmembrane region" description="Helical" evidence="7">
    <location>
        <begin position="21"/>
        <end position="39"/>
    </location>
</feature>
<dbReference type="PANTHER" id="PTHR43163:SF6">
    <property type="entry name" value="DIPEPTIDE TRANSPORT SYSTEM PERMEASE PROTEIN DPPB-RELATED"/>
    <property type="match status" value="1"/>
</dbReference>
<evidence type="ECO:0000256" key="2">
    <source>
        <dbReference type="ARBA" id="ARBA00022448"/>
    </source>
</evidence>
<comment type="similarity">
    <text evidence="7">Belongs to the binding-protein-dependent transport system permease family.</text>
</comment>
<comment type="subcellular location">
    <subcellularLocation>
        <location evidence="1 7">Cell membrane</location>
        <topology evidence="1 7">Multi-pass membrane protein</topology>
    </subcellularLocation>
</comment>
<protein>
    <submittedName>
        <fullName evidence="10">ABC transporter permease subunit</fullName>
    </submittedName>
</protein>
<evidence type="ECO:0000256" key="6">
    <source>
        <dbReference type="ARBA" id="ARBA00023136"/>
    </source>
</evidence>
<dbReference type="InterPro" id="IPR035906">
    <property type="entry name" value="MetI-like_sf"/>
</dbReference>
<dbReference type="EMBL" id="WWEQ01000052">
    <property type="protein sequence ID" value="MYM20433.1"/>
    <property type="molecule type" value="Genomic_DNA"/>
</dbReference>
<dbReference type="InterPro" id="IPR000515">
    <property type="entry name" value="MetI-like"/>
</dbReference>
<gene>
    <name evidence="10" type="ORF">GSY69_10780</name>
</gene>
<feature type="transmembrane region" description="Helical" evidence="7">
    <location>
        <begin position="146"/>
        <end position="173"/>
    </location>
</feature>
<feature type="transmembrane region" description="Helical" evidence="7">
    <location>
        <begin position="185"/>
        <end position="208"/>
    </location>
</feature>
<keyword evidence="6 7" id="KW-0472">Membrane</keyword>
<evidence type="ECO:0000313" key="11">
    <source>
        <dbReference type="Proteomes" id="UP000469215"/>
    </source>
</evidence>
<feature type="transmembrane region" description="Helical" evidence="7">
    <location>
        <begin position="285"/>
        <end position="308"/>
    </location>
</feature>
<reference evidence="10 11" key="1">
    <citation type="submission" date="2020-01" db="EMBL/GenBank/DDBJ databases">
        <authorList>
            <person name="Deng T."/>
        </authorList>
    </citation>
    <scope>NUCLEOTIDE SEQUENCE [LARGE SCALE GENOMIC DNA]</scope>
    <source>
        <strain evidence="10 11">5221</strain>
    </source>
</reference>
<dbReference type="Proteomes" id="UP000469215">
    <property type="component" value="Unassembled WGS sequence"/>
</dbReference>